<dbReference type="RefSeq" id="WP_185085758.1">
    <property type="nucleotide sequence ID" value="NZ_JACHJB010000002.1"/>
</dbReference>
<proteinExistence type="predicted"/>
<sequence>MAGGALSLGSLDEVHVDVRRSPGATLFSVVRNVLGGTSSGVPASWSRAVRGALPAGAAVVRPLLDDDWQLVADKTGATRLGFCLLLMFFELDARFPRHAGEIPKAAVEYVAGQVKVDPAVFADYQWSGSTIKYHRKQIREARRSRPARSARSSKARNASPGAPIPTPWARRRPQYFSAKPDTERTPAAVLPSPGMPSARDRKQRLFTTIKAARSAAAGQLSKEATPRRARHSPLPGAERLR</sequence>
<evidence type="ECO:0000313" key="3">
    <source>
        <dbReference type="EMBL" id="MBB6347896.1"/>
    </source>
</evidence>
<organism evidence="3 4">
    <name type="scientific">Nonomuraea muscovyensis</name>
    <dbReference type="NCBI Taxonomy" id="1124761"/>
    <lineage>
        <taxon>Bacteria</taxon>
        <taxon>Bacillati</taxon>
        <taxon>Actinomycetota</taxon>
        <taxon>Actinomycetes</taxon>
        <taxon>Streptosporangiales</taxon>
        <taxon>Streptosporangiaceae</taxon>
        <taxon>Nonomuraea</taxon>
    </lineage>
</organism>
<evidence type="ECO:0000259" key="2">
    <source>
        <dbReference type="Pfam" id="PF13700"/>
    </source>
</evidence>
<accession>A0A7X0C597</accession>
<dbReference type="Pfam" id="PF13700">
    <property type="entry name" value="DUF4158"/>
    <property type="match status" value="1"/>
</dbReference>
<name>A0A7X0C597_9ACTN</name>
<dbReference type="InterPro" id="IPR025296">
    <property type="entry name" value="DUF4158"/>
</dbReference>
<dbReference type="Proteomes" id="UP000583800">
    <property type="component" value="Unassembled WGS sequence"/>
</dbReference>
<gene>
    <name evidence="3" type="ORF">FHU36_004441</name>
</gene>
<dbReference type="AlphaFoldDB" id="A0A7X0C597"/>
<feature type="region of interest" description="Disordered" evidence="1">
    <location>
        <begin position="137"/>
        <end position="241"/>
    </location>
</feature>
<evidence type="ECO:0000256" key="1">
    <source>
        <dbReference type="SAM" id="MobiDB-lite"/>
    </source>
</evidence>
<feature type="domain" description="DUF4158" evidence="2">
    <location>
        <begin position="65"/>
        <end position="155"/>
    </location>
</feature>
<protein>
    <recommendedName>
        <fullName evidence="2">DUF4158 domain-containing protein</fullName>
    </recommendedName>
</protein>
<comment type="caution">
    <text evidence="3">The sequence shown here is derived from an EMBL/GenBank/DDBJ whole genome shotgun (WGS) entry which is preliminary data.</text>
</comment>
<evidence type="ECO:0000313" key="4">
    <source>
        <dbReference type="Proteomes" id="UP000583800"/>
    </source>
</evidence>
<dbReference type="EMBL" id="JACHJB010000002">
    <property type="protein sequence ID" value="MBB6347896.1"/>
    <property type="molecule type" value="Genomic_DNA"/>
</dbReference>
<reference evidence="3 4" key="1">
    <citation type="submission" date="2020-08" db="EMBL/GenBank/DDBJ databases">
        <title>Sequencing the genomes of 1000 actinobacteria strains.</title>
        <authorList>
            <person name="Klenk H.-P."/>
        </authorList>
    </citation>
    <scope>NUCLEOTIDE SEQUENCE [LARGE SCALE GENOMIC DNA]</scope>
    <source>
        <strain evidence="3 4">DSM 45913</strain>
    </source>
</reference>
<feature type="compositionally biased region" description="Basic residues" evidence="1">
    <location>
        <begin position="144"/>
        <end position="154"/>
    </location>
</feature>
<keyword evidence="4" id="KW-1185">Reference proteome</keyword>